<dbReference type="AlphaFoldDB" id="A0A6A6KB99"/>
<dbReference type="InterPro" id="IPR021434">
    <property type="entry name" value="DUF3082"/>
</dbReference>
<dbReference type="Proteomes" id="UP000467840">
    <property type="component" value="Chromosome 3"/>
</dbReference>
<dbReference type="EMBL" id="JAAGAX010000017">
    <property type="protein sequence ID" value="KAF2286067.1"/>
    <property type="molecule type" value="Genomic_DNA"/>
</dbReference>
<feature type="transmembrane region" description="Helical" evidence="2">
    <location>
        <begin position="64"/>
        <end position="83"/>
    </location>
</feature>
<keyword evidence="2" id="KW-0812">Transmembrane</keyword>
<name>A0A6A6KB99_HEVBR</name>
<evidence type="ECO:0000256" key="1">
    <source>
        <dbReference type="SAM" id="MobiDB-lite"/>
    </source>
</evidence>
<keyword evidence="4" id="KW-1185">Reference proteome</keyword>
<dbReference type="GO" id="GO:0009535">
    <property type="term" value="C:chloroplast thylakoid membrane"/>
    <property type="evidence" value="ECO:0007669"/>
    <property type="project" value="TreeGrafter"/>
</dbReference>
<evidence type="ECO:0000256" key="2">
    <source>
        <dbReference type="SAM" id="Phobius"/>
    </source>
</evidence>
<comment type="caution">
    <text evidence="3">The sequence shown here is derived from an EMBL/GenBank/DDBJ whole genome shotgun (WGS) entry which is preliminary data.</text>
</comment>
<gene>
    <name evidence="3" type="ORF">GH714_010144</name>
</gene>
<feature type="compositionally biased region" description="Polar residues" evidence="1">
    <location>
        <begin position="111"/>
        <end position="143"/>
    </location>
</feature>
<reference evidence="3 4" key="1">
    <citation type="journal article" date="2020" name="Mol. Plant">
        <title>The Chromosome-Based Rubber Tree Genome Provides New Insights into Spurge Genome Evolution and Rubber Biosynthesis.</title>
        <authorList>
            <person name="Liu J."/>
            <person name="Shi C."/>
            <person name="Shi C.C."/>
            <person name="Li W."/>
            <person name="Zhang Q.J."/>
            <person name="Zhang Y."/>
            <person name="Li K."/>
            <person name="Lu H.F."/>
            <person name="Shi C."/>
            <person name="Zhu S.T."/>
            <person name="Xiao Z.Y."/>
            <person name="Nan H."/>
            <person name="Yue Y."/>
            <person name="Zhu X.G."/>
            <person name="Wu Y."/>
            <person name="Hong X.N."/>
            <person name="Fan G.Y."/>
            <person name="Tong Y."/>
            <person name="Zhang D."/>
            <person name="Mao C.L."/>
            <person name="Liu Y.L."/>
            <person name="Hao S.J."/>
            <person name="Liu W.Q."/>
            <person name="Lv M.Q."/>
            <person name="Zhang H.B."/>
            <person name="Liu Y."/>
            <person name="Hu-Tang G.R."/>
            <person name="Wang J.P."/>
            <person name="Wang J.H."/>
            <person name="Sun Y.H."/>
            <person name="Ni S.B."/>
            <person name="Chen W.B."/>
            <person name="Zhang X.C."/>
            <person name="Jiao Y.N."/>
            <person name="Eichler E.E."/>
            <person name="Li G.H."/>
            <person name="Liu X."/>
            <person name="Gao L.Z."/>
        </authorList>
    </citation>
    <scope>NUCLEOTIDE SEQUENCE [LARGE SCALE GENOMIC DNA]</scope>
    <source>
        <strain evidence="4">cv. GT1</strain>
        <tissue evidence="3">Leaf</tissue>
    </source>
</reference>
<keyword evidence="2" id="KW-0472">Membrane</keyword>
<sequence length="143" mass="15180">MKEEALDSLKAMGSASIDAKKPASPVQAFLGGISAAVIALILYKFTTTIEIALSRQTMSDNFSVGSITYLLLFVGFCLLINFGSSNNNNNQLAINSFMEDSTSEEIESKGNEQSGALNSTTESPAGSAELNSSQRDQNPDNSQ</sequence>
<dbReference type="PANTHER" id="PTHR35733">
    <property type="entry name" value="OS02G0307800 PROTEIN"/>
    <property type="match status" value="1"/>
</dbReference>
<organism evidence="3 4">
    <name type="scientific">Hevea brasiliensis</name>
    <name type="common">Para rubber tree</name>
    <name type="synonym">Siphonia brasiliensis</name>
    <dbReference type="NCBI Taxonomy" id="3981"/>
    <lineage>
        <taxon>Eukaryota</taxon>
        <taxon>Viridiplantae</taxon>
        <taxon>Streptophyta</taxon>
        <taxon>Embryophyta</taxon>
        <taxon>Tracheophyta</taxon>
        <taxon>Spermatophyta</taxon>
        <taxon>Magnoliopsida</taxon>
        <taxon>eudicotyledons</taxon>
        <taxon>Gunneridae</taxon>
        <taxon>Pentapetalae</taxon>
        <taxon>rosids</taxon>
        <taxon>fabids</taxon>
        <taxon>Malpighiales</taxon>
        <taxon>Euphorbiaceae</taxon>
        <taxon>Crotonoideae</taxon>
        <taxon>Micrandreae</taxon>
        <taxon>Hevea</taxon>
    </lineage>
</organism>
<evidence type="ECO:0000313" key="4">
    <source>
        <dbReference type="Proteomes" id="UP000467840"/>
    </source>
</evidence>
<feature type="transmembrane region" description="Helical" evidence="2">
    <location>
        <begin position="26"/>
        <end position="43"/>
    </location>
</feature>
<dbReference type="Pfam" id="PF11282">
    <property type="entry name" value="DUF3082"/>
    <property type="match status" value="1"/>
</dbReference>
<accession>A0A6A6KB99</accession>
<protein>
    <submittedName>
        <fullName evidence="3">Uncharacterized protein</fullName>
    </submittedName>
</protein>
<proteinExistence type="predicted"/>
<feature type="region of interest" description="Disordered" evidence="1">
    <location>
        <begin position="100"/>
        <end position="143"/>
    </location>
</feature>
<evidence type="ECO:0000313" key="3">
    <source>
        <dbReference type="EMBL" id="KAF2286067.1"/>
    </source>
</evidence>
<dbReference type="PANTHER" id="PTHR35733:SF1">
    <property type="entry name" value="OS02G0307800 PROTEIN"/>
    <property type="match status" value="1"/>
</dbReference>
<keyword evidence="2" id="KW-1133">Transmembrane helix</keyword>